<organism evidence="5 6">
    <name type="scientific">Deinococcus rufus</name>
    <dbReference type="NCBI Taxonomy" id="2136097"/>
    <lineage>
        <taxon>Bacteria</taxon>
        <taxon>Thermotogati</taxon>
        <taxon>Deinococcota</taxon>
        <taxon>Deinococci</taxon>
        <taxon>Deinococcales</taxon>
        <taxon>Deinococcaceae</taxon>
        <taxon>Deinococcus</taxon>
    </lineage>
</organism>
<dbReference type="EMBL" id="JBHRZG010000006">
    <property type="protein sequence ID" value="MFC3832401.1"/>
    <property type="molecule type" value="Genomic_DNA"/>
</dbReference>
<dbReference type="Pfam" id="PF00004">
    <property type="entry name" value="AAA"/>
    <property type="match status" value="1"/>
</dbReference>
<dbReference type="InterPro" id="IPR003959">
    <property type="entry name" value="ATPase_AAA_core"/>
</dbReference>
<keyword evidence="2 3" id="KW-0067">ATP-binding</keyword>
<reference evidence="6" key="1">
    <citation type="journal article" date="2019" name="Int. J. Syst. Evol. Microbiol.">
        <title>The Global Catalogue of Microorganisms (GCM) 10K type strain sequencing project: providing services to taxonomists for standard genome sequencing and annotation.</title>
        <authorList>
            <consortium name="The Broad Institute Genomics Platform"/>
            <consortium name="The Broad Institute Genome Sequencing Center for Infectious Disease"/>
            <person name="Wu L."/>
            <person name="Ma J."/>
        </authorList>
    </citation>
    <scope>NUCLEOTIDE SEQUENCE [LARGE SCALE GENOMIC DNA]</scope>
    <source>
        <strain evidence="6">CCTCC AB 2017081</strain>
    </source>
</reference>
<dbReference type="SUPFAM" id="SSF52540">
    <property type="entry name" value="P-loop containing nucleoside triphosphate hydrolases"/>
    <property type="match status" value="1"/>
</dbReference>
<evidence type="ECO:0000313" key="6">
    <source>
        <dbReference type="Proteomes" id="UP001595803"/>
    </source>
</evidence>
<dbReference type="SMART" id="SM00382">
    <property type="entry name" value="AAA"/>
    <property type="match status" value="1"/>
</dbReference>
<dbReference type="GO" id="GO:0005524">
    <property type="term" value="F:ATP binding"/>
    <property type="evidence" value="ECO:0007669"/>
    <property type="project" value="UniProtKB-KW"/>
</dbReference>
<name>A0ABV7Z4M4_9DEIO</name>
<keyword evidence="6" id="KW-1185">Reference proteome</keyword>
<dbReference type="PANTHER" id="PTHR23077">
    <property type="entry name" value="AAA-FAMILY ATPASE"/>
    <property type="match status" value="1"/>
</dbReference>
<comment type="caution">
    <text evidence="5">The sequence shown here is derived from an EMBL/GenBank/DDBJ whole genome shotgun (WGS) entry which is preliminary data.</text>
</comment>
<dbReference type="Gene3D" id="1.25.40.10">
    <property type="entry name" value="Tetratricopeptide repeat domain"/>
    <property type="match status" value="1"/>
</dbReference>
<dbReference type="InterPro" id="IPR003960">
    <property type="entry name" value="ATPase_AAA_CS"/>
</dbReference>
<accession>A0ABV7Z4M4</accession>
<keyword evidence="1 3" id="KW-0547">Nucleotide-binding</keyword>
<dbReference type="RefSeq" id="WP_322474199.1">
    <property type="nucleotide sequence ID" value="NZ_JBHRZG010000006.1"/>
</dbReference>
<dbReference type="Pfam" id="PF17862">
    <property type="entry name" value="AAA_lid_3"/>
    <property type="match status" value="1"/>
</dbReference>
<feature type="domain" description="AAA+ ATPase" evidence="4">
    <location>
        <begin position="171"/>
        <end position="307"/>
    </location>
</feature>
<dbReference type="Gene3D" id="3.40.50.300">
    <property type="entry name" value="P-loop containing nucleotide triphosphate hydrolases"/>
    <property type="match status" value="1"/>
</dbReference>
<dbReference type="Gene3D" id="1.10.8.60">
    <property type="match status" value="1"/>
</dbReference>
<evidence type="ECO:0000259" key="4">
    <source>
        <dbReference type="SMART" id="SM00382"/>
    </source>
</evidence>
<dbReference type="SUPFAM" id="SSF48452">
    <property type="entry name" value="TPR-like"/>
    <property type="match status" value="1"/>
</dbReference>
<evidence type="ECO:0000256" key="2">
    <source>
        <dbReference type="ARBA" id="ARBA00022840"/>
    </source>
</evidence>
<sequence length="417" mass="44923">MTDDAVISGLEAAVQASPENHALRLHLTSLLLQAHRAADALAHATAVLAAQPAHLEALRLAAWSAEEAGDTARATGYQQLHNALTGVQVPPVPPPEHPTSPYAVVGTPRTEPLRAHAQPAPPEPSELLETGLPRVTFADVAGMAEVKQRLERALLAPMRNPELTRLYGKSLRGGLLMYGPPGCGKTYIARAVAGELDARFLSVGLSEILDMYIGQSERNLHAVFEEARRRAPCVLFLDEIDALGRRRSQMRHSGANVVNQLLAELDGATTSNDGVFVLAATNSPWDVDPALRRPGRFDRTVLVVPPDTEARRALLDLHLRGRLHEGLDTADVAARTDGYSGADLAHVVDSAAELALEDSIRSGTARPIGPKDVARVLRDVKPSTGPWFETARNVAQFANEGGAYDDLVAYMRSRRLL</sequence>
<dbReference type="InterPro" id="IPR041569">
    <property type="entry name" value="AAA_lid_3"/>
</dbReference>
<dbReference type="InterPro" id="IPR011990">
    <property type="entry name" value="TPR-like_helical_dom_sf"/>
</dbReference>
<dbReference type="PROSITE" id="PS00674">
    <property type="entry name" value="AAA"/>
    <property type="match status" value="1"/>
</dbReference>
<dbReference type="PANTHER" id="PTHR23077:SF171">
    <property type="entry name" value="NUCLEAR VALOSIN-CONTAINING PROTEIN-LIKE"/>
    <property type="match status" value="1"/>
</dbReference>
<dbReference type="Proteomes" id="UP001595803">
    <property type="component" value="Unassembled WGS sequence"/>
</dbReference>
<protein>
    <submittedName>
        <fullName evidence="5">ATP-binding protein</fullName>
    </submittedName>
</protein>
<proteinExistence type="inferred from homology"/>
<evidence type="ECO:0000256" key="1">
    <source>
        <dbReference type="ARBA" id="ARBA00022741"/>
    </source>
</evidence>
<dbReference type="InterPro" id="IPR003593">
    <property type="entry name" value="AAA+_ATPase"/>
</dbReference>
<dbReference type="InterPro" id="IPR050168">
    <property type="entry name" value="AAA_ATPase_domain"/>
</dbReference>
<dbReference type="InterPro" id="IPR027417">
    <property type="entry name" value="P-loop_NTPase"/>
</dbReference>
<evidence type="ECO:0000313" key="5">
    <source>
        <dbReference type="EMBL" id="MFC3832401.1"/>
    </source>
</evidence>
<comment type="similarity">
    <text evidence="3">Belongs to the AAA ATPase family.</text>
</comment>
<evidence type="ECO:0000256" key="3">
    <source>
        <dbReference type="RuleBase" id="RU003651"/>
    </source>
</evidence>
<gene>
    <name evidence="5" type="ORF">ACFOSB_05980</name>
</gene>